<dbReference type="PANTHER" id="PTHR30069">
    <property type="entry name" value="TONB-DEPENDENT OUTER MEMBRANE RECEPTOR"/>
    <property type="match status" value="1"/>
</dbReference>
<dbReference type="EMBL" id="QOWE01000017">
    <property type="protein sequence ID" value="RCR67768.1"/>
    <property type="molecule type" value="Genomic_DNA"/>
</dbReference>
<dbReference type="Pfam" id="PF00593">
    <property type="entry name" value="TonB_dep_Rec_b-barrel"/>
    <property type="match status" value="1"/>
</dbReference>
<evidence type="ECO:0000313" key="14">
    <source>
        <dbReference type="EMBL" id="RCR67768.1"/>
    </source>
</evidence>
<protein>
    <recommendedName>
        <fullName evidence="16">TonB-dependent receptor</fullName>
    </recommendedName>
</protein>
<dbReference type="GO" id="GO:0015344">
    <property type="term" value="F:siderophore uptake transmembrane transporter activity"/>
    <property type="evidence" value="ECO:0007669"/>
    <property type="project" value="TreeGrafter"/>
</dbReference>
<dbReference type="PANTHER" id="PTHR30069:SF29">
    <property type="entry name" value="HEMOGLOBIN AND HEMOGLOBIN-HAPTOGLOBIN-BINDING PROTEIN 1-RELATED"/>
    <property type="match status" value="1"/>
</dbReference>
<dbReference type="InterPro" id="IPR000531">
    <property type="entry name" value="Beta-barrel_TonB"/>
</dbReference>
<evidence type="ECO:0000259" key="12">
    <source>
        <dbReference type="Pfam" id="PF00593"/>
    </source>
</evidence>
<evidence type="ECO:0000256" key="9">
    <source>
        <dbReference type="ARBA" id="ARBA00023237"/>
    </source>
</evidence>
<evidence type="ECO:0000313" key="15">
    <source>
        <dbReference type="Proteomes" id="UP000253383"/>
    </source>
</evidence>
<dbReference type="Proteomes" id="UP000253383">
    <property type="component" value="Unassembled WGS sequence"/>
</dbReference>
<dbReference type="OrthoDB" id="9764669at2"/>
<dbReference type="AlphaFoldDB" id="A0A368JJD3"/>
<evidence type="ECO:0000256" key="4">
    <source>
        <dbReference type="ARBA" id="ARBA00022692"/>
    </source>
</evidence>
<dbReference type="PROSITE" id="PS52016">
    <property type="entry name" value="TONB_DEPENDENT_REC_3"/>
    <property type="match status" value="1"/>
</dbReference>
<dbReference type="GO" id="GO:0044718">
    <property type="term" value="P:siderophore transmembrane transport"/>
    <property type="evidence" value="ECO:0007669"/>
    <property type="project" value="TreeGrafter"/>
</dbReference>
<dbReference type="InterPro" id="IPR036942">
    <property type="entry name" value="Beta-barrel_TonB_sf"/>
</dbReference>
<keyword evidence="8" id="KW-0675">Receptor</keyword>
<proteinExistence type="inferred from homology"/>
<organism evidence="14 15">
    <name type="scientific">Larkinella punicea</name>
    <dbReference type="NCBI Taxonomy" id="2315727"/>
    <lineage>
        <taxon>Bacteria</taxon>
        <taxon>Pseudomonadati</taxon>
        <taxon>Bacteroidota</taxon>
        <taxon>Cytophagia</taxon>
        <taxon>Cytophagales</taxon>
        <taxon>Spirosomataceae</taxon>
        <taxon>Larkinella</taxon>
    </lineage>
</organism>
<evidence type="ECO:0000256" key="11">
    <source>
        <dbReference type="RuleBase" id="RU003357"/>
    </source>
</evidence>
<comment type="similarity">
    <text evidence="10 11">Belongs to the TonB-dependent receptor family.</text>
</comment>
<evidence type="ECO:0000256" key="7">
    <source>
        <dbReference type="ARBA" id="ARBA00023136"/>
    </source>
</evidence>
<dbReference type="Gene3D" id="2.40.170.20">
    <property type="entry name" value="TonB-dependent receptor, beta-barrel domain"/>
    <property type="match status" value="1"/>
</dbReference>
<evidence type="ECO:0000256" key="2">
    <source>
        <dbReference type="ARBA" id="ARBA00022448"/>
    </source>
</evidence>
<keyword evidence="7 10" id="KW-0472">Membrane</keyword>
<gene>
    <name evidence="14" type="ORF">DUE52_20430</name>
</gene>
<dbReference type="Pfam" id="PF07715">
    <property type="entry name" value="Plug"/>
    <property type="match status" value="1"/>
</dbReference>
<comment type="caution">
    <text evidence="14">The sequence shown here is derived from an EMBL/GenBank/DDBJ whole genome shotgun (WGS) entry which is preliminary data.</text>
</comment>
<dbReference type="InterPro" id="IPR039426">
    <property type="entry name" value="TonB-dep_rcpt-like"/>
</dbReference>
<comment type="subcellular location">
    <subcellularLocation>
        <location evidence="1 10">Cell outer membrane</location>
        <topology evidence="1 10">Multi-pass membrane protein</topology>
    </subcellularLocation>
</comment>
<keyword evidence="2 10" id="KW-0813">Transport</keyword>
<dbReference type="RefSeq" id="WP_114407899.1">
    <property type="nucleotide sequence ID" value="NZ_QOWE01000017.1"/>
</dbReference>
<evidence type="ECO:0000256" key="10">
    <source>
        <dbReference type="PROSITE-ProRule" id="PRU01360"/>
    </source>
</evidence>
<evidence type="ECO:0000256" key="3">
    <source>
        <dbReference type="ARBA" id="ARBA00022452"/>
    </source>
</evidence>
<evidence type="ECO:0008006" key="16">
    <source>
        <dbReference type="Google" id="ProtNLM"/>
    </source>
</evidence>
<dbReference type="InterPro" id="IPR012910">
    <property type="entry name" value="Plug_dom"/>
</dbReference>
<keyword evidence="4 10" id="KW-0812">Transmembrane</keyword>
<dbReference type="GO" id="GO:0009279">
    <property type="term" value="C:cell outer membrane"/>
    <property type="evidence" value="ECO:0007669"/>
    <property type="project" value="UniProtKB-SubCell"/>
</dbReference>
<reference evidence="14 15" key="1">
    <citation type="submission" date="2018-07" db="EMBL/GenBank/DDBJ databases">
        <title>Genome analysis of Larkinella rosea.</title>
        <authorList>
            <person name="Zhou Z."/>
            <person name="Wang G."/>
        </authorList>
    </citation>
    <scope>NUCLEOTIDE SEQUENCE [LARGE SCALE GENOMIC DNA]</scope>
    <source>
        <strain evidence="15">zzj9</strain>
    </source>
</reference>
<accession>A0A368JJD3</accession>
<evidence type="ECO:0000256" key="5">
    <source>
        <dbReference type="ARBA" id="ARBA00022729"/>
    </source>
</evidence>
<feature type="domain" description="TonB-dependent receptor plug" evidence="13">
    <location>
        <begin position="141"/>
        <end position="247"/>
    </location>
</feature>
<evidence type="ECO:0000256" key="6">
    <source>
        <dbReference type="ARBA" id="ARBA00023077"/>
    </source>
</evidence>
<keyword evidence="15" id="KW-1185">Reference proteome</keyword>
<keyword evidence="9 10" id="KW-0998">Cell outer membrane</keyword>
<keyword evidence="3 10" id="KW-1134">Transmembrane beta strand</keyword>
<evidence type="ECO:0000259" key="13">
    <source>
        <dbReference type="Pfam" id="PF07715"/>
    </source>
</evidence>
<evidence type="ECO:0000256" key="8">
    <source>
        <dbReference type="ARBA" id="ARBA00023170"/>
    </source>
</evidence>
<dbReference type="Gene3D" id="2.170.130.10">
    <property type="entry name" value="TonB-dependent receptor, plug domain"/>
    <property type="match status" value="1"/>
</dbReference>
<dbReference type="SUPFAM" id="SSF56935">
    <property type="entry name" value="Porins"/>
    <property type="match status" value="1"/>
</dbReference>
<feature type="domain" description="TonB-dependent receptor-like beta-barrel" evidence="12">
    <location>
        <begin position="388"/>
        <end position="838"/>
    </location>
</feature>
<evidence type="ECO:0000256" key="1">
    <source>
        <dbReference type="ARBA" id="ARBA00004571"/>
    </source>
</evidence>
<dbReference type="InterPro" id="IPR037066">
    <property type="entry name" value="Plug_dom_sf"/>
</dbReference>
<sequence length="887" mass="99138">MTKIYPIGLILTFLLLGWARLPTFAQANCDEAAVIPEAEKRYATGNFDEVFALLNPCVEKGFSEYARVQAYKILSMTYLAIDSLPQSARSISQLLTLNPKFEPDFSASPRYKTLFQQVRESKEQILQVTSVSKKAENLLYVPATVAVLNSKDFAQRGYKSLEDILHDLPGFDVIRGNGIGSTNFYQRGYRSTSNDRTLILIDGVEENDLVSNTVLIAPQYPLSDIERVEVIYGPASTLYGANAFMGVINIITKNFRNLPGPAKQVAFNGHARSGALGRNQVDGVLTAKNADVALSVTGRVYQSGERDLSDYPEWNFDARTAGDYTGQLDQLGTDASGNYRAQQYLQRTNLTKLYPNSTSYKVDYAPDGKATALRLTPEGAQRAARLDNNLFGNTLNGNAVGFSNTKRDWFFRGKLEFKDLTISFLNWKTDEGGTPWYTNKSTISTEKNPRWVTQDRAFSITYNKAFTDKFQIMNISSYLLHEIKGSTNLVSYNGYYNGRLGFLELEKDSIPKATATYQYRISTQFRNELRLFWSPLFNLDVSGGIELRSGLIQGNYITSTLAFADETGSVANASGLAGGNNFKANDIGVYSQVTFRPLKDLKLVGGLRVDNNRIRSNGGYGTVATPRLAAIYNRGKVIFKAIYAEAFKDASFLQKYGTTATRRLPNPTLLPERVNNLEMSAYLQATKQLSFNVVGYYANYSNAVGTAQVMQENGSMTQQFQGIGRRRIWGLQGEGSYRSTRLNIWWNFTYTNPYDEDAKLRISDIADFMTNAGADYQLTPRLSFYLAGNYVSARKTGAGTAGSNNPSRRFDPFLVLKSNLTYHNLLNGLSLQLSVNNLLNKEYFVPGIREADNFTYASRFLMDRRILSLAVFYTLKPKESGPVTWNQ</sequence>
<keyword evidence="5" id="KW-0732">Signal</keyword>
<keyword evidence="6 11" id="KW-0798">TonB box</keyword>
<name>A0A368JJD3_9BACT</name>